<keyword evidence="2" id="KW-1185">Reference proteome</keyword>
<gene>
    <name evidence="1" type="ORF">H6P81_000978</name>
</gene>
<proteinExistence type="predicted"/>
<organism evidence="1 2">
    <name type="scientific">Aristolochia fimbriata</name>
    <name type="common">White veined hardy Dutchman's pipe vine</name>
    <dbReference type="NCBI Taxonomy" id="158543"/>
    <lineage>
        <taxon>Eukaryota</taxon>
        <taxon>Viridiplantae</taxon>
        <taxon>Streptophyta</taxon>
        <taxon>Embryophyta</taxon>
        <taxon>Tracheophyta</taxon>
        <taxon>Spermatophyta</taxon>
        <taxon>Magnoliopsida</taxon>
        <taxon>Magnoliidae</taxon>
        <taxon>Piperales</taxon>
        <taxon>Aristolochiaceae</taxon>
        <taxon>Aristolochia</taxon>
    </lineage>
</organism>
<dbReference type="AlphaFoldDB" id="A0AAV7F5L2"/>
<dbReference type="Proteomes" id="UP000825729">
    <property type="component" value="Unassembled WGS sequence"/>
</dbReference>
<evidence type="ECO:0000313" key="2">
    <source>
        <dbReference type="Proteomes" id="UP000825729"/>
    </source>
</evidence>
<name>A0AAV7F5L2_ARIFI</name>
<reference evidence="1 2" key="1">
    <citation type="submission" date="2021-07" db="EMBL/GenBank/DDBJ databases">
        <title>The Aristolochia fimbriata genome: insights into angiosperm evolution, floral development and chemical biosynthesis.</title>
        <authorList>
            <person name="Jiao Y."/>
        </authorList>
    </citation>
    <scope>NUCLEOTIDE SEQUENCE [LARGE SCALE GENOMIC DNA]</scope>
    <source>
        <strain evidence="1">IBCAS-2021</strain>
        <tissue evidence="1">Leaf</tissue>
    </source>
</reference>
<comment type="caution">
    <text evidence="1">The sequence shown here is derived from an EMBL/GenBank/DDBJ whole genome shotgun (WGS) entry which is preliminary data.</text>
</comment>
<protein>
    <submittedName>
        <fullName evidence="1">Uncharacterized protein</fullName>
    </submittedName>
</protein>
<sequence>MGIQMEGAWGVRPSSEVVVWNGARCNETRRGTKLRKKTTGEQTSKIVLPMKGCSCRILLALLPAGLRLRSRCLVVYDMANSVTDHRGALAIVLAAGNRISPTWPAPPSAISPSQRTLNEGLLHFRFRF</sequence>
<evidence type="ECO:0000313" key="1">
    <source>
        <dbReference type="EMBL" id="KAG9456470.1"/>
    </source>
</evidence>
<accession>A0AAV7F5L2</accession>
<dbReference type="EMBL" id="JAINDJ010000002">
    <property type="protein sequence ID" value="KAG9456470.1"/>
    <property type="molecule type" value="Genomic_DNA"/>
</dbReference>